<evidence type="ECO:0000313" key="5">
    <source>
        <dbReference type="EMBL" id="TCC56232.1"/>
    </source>
</evidence>
<dbReference type="PANTHER" id="PTHR42760:SF121">
    <property type="entry name" value="3-OXOACYL-(ACYL-CARRIER-PROTEIN) REDUCTASE"/>
    <property type="match status" value="1"/>
</dbReference>
<comment type="similarity">
    <text evidence="1 3">Belongs to the short-chain dehydrogenases/reductases (SDR) family.</text>
</comment>
<dbReference type="EMBL" id="SJKB01000013">
    <property type="protein sequence ID" value="TCC56232.1"/>
    <property type="molecule type" value="Genomic_DNA"/>
</dbReference>
<keyword evidence="6" id="KW-1185">Reference proteome</keyword>
<feature type="domain" description="Ketoreductase" evidence="4">
    <location>
        <begin position="8"/>
        <end position="192"/>
    </location>
</feature>
<comment type="caution">
    <text evidence="5">The sequence shown here is derived from an EMBL/GenBank/DDBJ whole genome shotgun (WGS) entry which is preliminary data.</text>
</comment>
<keyword evidence="2" id="KW-0560">Oxidoreductase</keyword>
<protein>
    <submittedName>
        <fullName evidence="5">SDR family oxidoreductase</fullName>
    </submittedName>
</protein>
<evidence type="ECO:0000256" key="3">
    <source>
        <dbReference type="RuleBase" id="RU000363"/>
    </source>
</evidence>
<dbReference type="FunFam" id="3.40.50.720:FF:000084">
    <property type="entry name" value="Short-chain dehydrogenase reductase"/>
    <property type="match status" value="1"/>
</dbReference>
<dbReference type="PRINTS" id="PR00081">
    <property type="entry name" value="GDHRDH"/>
</dbReference>
<reference evidence="5 6" key="1">
    <citation type="submission" date="2019-02" db="EMBL/GenBank/DDBJ databases">
        <title>Kribbella capetownensis sp. nov. and Kribbella speibonae sp. nov., isolated from soil.</title>
        <authorList>
            <person name="Curtis S.M."/>
            <person name="Norton I."/>
            <person name="Everest G.J."/>
            <person name="Meyers P.R."/>
        </authorList>
    </citation>
    <scope>NUCLEOTIDE SEQUENCE [LARGE SCALE GENOMIC DNA]</scope>
    <source>
        <strain evidence="5 6">NRRL B-24813</strain>
    </source>
</reference>
<dbReference type="SMART" id="SM00822">
    <property type="entry name" value="PKS_KR"/>
    <property type="match status" value="1"/>
</dbReference>
<dbReference type="InterPro" id="IPR020904">
    <property type="entry name" value="Sc_DH/Rdtase_CS"/>
</dbReference>
<accession>A0A4V2M9P7</accession>
<dbReference type="GO" id="GO:0006633">
    <property type="term" value="P:fatty acid biosynthetic process"/>
    <property type="evidence" value="ECO:0007669"/>
    <property type="project" value="TreeGrafter"/>
</dbReference>
<proteinExistence type="inferred from homology"/>
<dbReference type="PRINTS" id="PR00080">
    <property type="entry name" value="SDRFAMILY"/>
</dbReference>
<dbReference type="PROSITE" id="PS00061">
    <property type="entry name" value="ADH_SHORT"/>
    <property type="match status" value="1"/>
</dbReference>
<dbReference type="Proteomes" id="UP000291144">
    <property type="component" value="Unassembled WGS sequence"/>
</dbReference>
<dbReference type="Gene3D" id="3.40.50.720">
    <property type="entry name" value="NAD(P)-binding Rossmann-like Domain"/>
    <property type="match status" value="1"/>
</dbReference>
<dbReference type="Pfam" id="PF00106">
    <property type="entry name" value="adh_short"/>
    <property type="match status" value="1"/>
</dbReference>
<dbReference type="RefSeq" id="WP_131363474.1">
    <property type="nucleotide sequence ID" value="NZ_SJKB01000013.1"/>
</dbReference>
<dbReference type="InterPro" id="IPR057326">
    <property type="entry name" value="KR_dom"/>
</dbReference>
<evidence type="ECO:0000256" key="2">
    <source>
        <dbReference type="ARBA" id="ARBA00023002"/>
    </source>
</evidence>
<evidence type="ECO:0000256" key="1">
    <source>
        <dbReference type="ARBA" id="ARBA00006484"/>
    </source>
</evidence>
<dbReference type="GO" id="GO:0048038">
    <property type="term" value="F:quinone binding"/>
    <property type="evidence" value="ECO:0007669"/>
    <property type="project" value="TreeGrafter"/>
</dbReference>
<dbReference type="OrthoDB" id="517007at2"/>
<dbReference type="PANTHER" id="PTHR42760">
    <property type="entry name" value="SHORT-CHAIN DEHYDROGENASES/REDUCTASES FAMILY MEMBER"/>
    <property type="match status" value="1"/>
</dbReference>
<dbReference type="InterPro" id="IPR002347">
    <property type="entry name" value="SDR_fam"/>
</dbReference>
<evidence type="ECO:0000259" key="4">
    <source>
        <dbReference type="SMART" id="SM00822"/>
    </source>
</evidence>
<sequence length="261" mass="27334">MSGRVAGKNIVITGAGSGMGRVFALGLAREGATIGVLDRSTEAAKEVCAELSAARLTGIPLTADVSKRDQVSAAFDTFVEQTGRLDVLFNNAGFNQPMHLMDVTEENWHAIMDVNALGTLIGIQEGARRMVPLGQGKIVNTSSIAGRQGFPSFAPYCASKFAVNALTQAAARALAEHNITCNAFAPGVVDTPLWTKLDEDLMNIGDADKPGQAMADFAADILRGRVATGEDILGTALYLASADSDYLTGQVIMIDGGMVLV</sequence>
<name>A0A4V2M9P7_9ACTN</name>
<organism evidence="5 6">
    <name type="scientific">Kribbella pittospori</name>
    <dbReference type="NCBI Taxonomy" id="722689"/>
    <lineage>
        <taxon>Bacteria</taxon>
        <taxon>Bacillati</taxon>
        <taxon>Actinomycetota</taxon>
        <taxon>Actinomycetes</taxon>
        <taxon>Propionibacteriales</taxon>
        <taxon>Kribbellaceae</taxon>
        <taxon>Kribbella</taxon>
    </lineage>
</organism>
<dbReference type="InterPro" id="IPR036291">
    <property type="entry name" value="NAD(P)-bd_dom_sf"/>
</dbReference>
<gene>
    <name evidence="5" type="ORF">E0H73_34365</name>
</gene>
<dbReference type="SUPFAM" id="SSF51735">
    <property type="entry name" value="NAD(P)-binding Rossmann-fold domains"/>
    <property type="match status" value="1"/>
</dbReference>
<dbReference type="GO" id="GO:0016616">
    <property type="term" value="F:oxidoreductase activity, acting on the CH-OH group of donors, NAD or NADP as acceptor"/>
    <property type="evidence" value="ECO:0007669"/>
    <property type="project" value="TreeGrafter"/>
</dbReference>
<dbReference type="AlphaFoldDB" id="A0A4V2M9P7"/>
<evidence type="ECO:0000313" key="6">
    <source>
        <dbReference type="Proteomes" id="UP000291144"/>
    </source>
</evidence>